<organism evidence="1 2">
    <name type="scientific">Anas platyrhynchos</name>
    <name type="common">Mallard</name>
    <name type="synonym">Anas boschas</name>
    <dbReference type="NCBI Taxonomy" id="8839"/>
    <lineage>
        <taxon>Eukaryota</taxon>
        <taxon>Metazoa</taxon>
        <taxon>Chordata</taxon>
        <taxon>Craniata</taxon>
        <taxon>Vertebrata</taxon>
        <taxon>Euteleostomi</taxon>
        <taxon>Archelosauria</taxon>
        <taxon>Archosauria</taxon>
        <taxon>Dinosauria</taxon>
        <taxon>Saurischia</taxon>
        <taxon>Theropoda</taxon>
        <taxon>Coelurosauria</taxon>
        <taxon>Aves</taxon>
        <taxon>Neognathae</taxon>
        <taxon>Galloanserae</taxon>
        <taxon>Anseriformes</taxon>
        <taxon>Anatidae</taxon>
        <taxon>Anatinae</taxon>
        <taxon>Anas</taxon>
    </lineage>
</organism>
<evidence type="ECO:0000313" key="1">
    <source>
        <dbReference type="EMBL" id="EOB01770.1"/>
    </source>
</evidence>
<proteinExistence type="predicted"/>
<dbReference type="EMBL" id="KB743041">
    <property type="protein sequence ID" value="EOB01770.1"/>
    <property type="molecule type" value="Genomic_DNA"/>
</dbReference>
<dbReference type="Proteomes" id="UP000296049">
    <property type="component" value="Unassembled WGS sequence"/>
</dbReference>
<accession>R0LJA2</accession>
<name>R0LJA2_ANAPL</name>
<protein>
    <submittedName>
        <fullName evidence="1">Uncharacterized protein</fullName>
    </submittedName>
</protein>
<dbReference type="AlphaFoldDB" id="R0LJA2"/>
<evidence type="ECO:0000313" key="2">
    <source>
        <dbReference type="Proteomes" id="UP000296049"/>
    </source>
</evidence>
<sequence length="139" mass="16270">MRMEEMDAAKDHFGVRIHAHGFLTRTILHKGKQKIIPFFISDIRQEFLLTRLSRLMFGNSKGRQKKLLFLWIRNSEKRLPLQQKAGSDERCLEPEHRCPQKAFAKAEVGRTRRKQILKPQMLPLCKGLIAAQVRMQSHP</sequence>
<keyword evidence="2" id="KW-1185">Reference proteome</keyword>
<gene>
    <name evidence="1" type="ORF">Anapl_14453</name>
</gene>
<reference evidence="2" key="1">
    <citation type="journal article" date="2013" name="Nat. Genet.">
        <title>The duck genome and transcriptome provide insight into an avian influenza virus reservoir species.</title>
        <authorList>
            <person name="Huang Y."/>
            <person name="Li Y."/>
            <person name="Burt D.W."/>
            <person name="Chen H."/>
            <person name="Zhang Y."/>
            <person name="Qian W."/>
            <person name="Kim H."/>
            <person name="Gan S."/>
            <person name="Zhao Y."/>
            <person name="Li J."/>
            <person name="Yi K."/>
            <person name="Feng H."/>
            <person name="Zhu P."/>
            <person name="Li B."/>
            <person name="Liu Q."/>
            <person name="Fairley S."/>
            <person name="Magor K.E."/>
            <person name="Du Z."/>
            <person name="Hu X."/>
            <person name="Goodman L."/>
            <person name="Tafer H."/>
            <person name="Vignal A."/>
            <person name="Lee T."/>
            <person name="Kim K.W."/>
            <person name="Sheng Z."/>
            <person name="An Y."/>
            <person name="Searle S."/>
            <person name="Herrero J."/>
            <person name="Groenen M.A."/>
            <person name="Crooijmans R.P."/>
            <person name="Faraut T."/>
            <person name="Cai Q."/>
            <person name="Webster R.G."/>
            <person name="Aldridge J.R."/>
            <person name="Warren W.C."/>
            <person name="Bartschat S."/>
            <person name="Kehr S."/>
            <person name="Marz M."/>
            <person name="Stadler P.F."/>
            <person name="Smith J."/>
            <person name="Kraus R.H."/>
            <person name="Zhao Y."/>
            <person name="Ren L."/>
            <person name="Fei J."/>
            <person name="Morisson M."/>
            <person name="Kaiser P."/>
            <person name="Griffin D.K."/>
            <person name="Rao M."/>
            <person name="Pitel F."/>
            <person name="Wang J."/>
            <person name="Li N."/>
        </authorList>
    </citation>
    <scope>NUCLEOTIDE SEQUENCE [LARGE SCALE GENOMIC DNA]</scope>
</reference>